<accession>A0AAV2VS35</accession>
<gene>
    <name evidence="6" type="ORF">VIBNISOn1_30164</name>
</gene>
<evidence type="ECO:0000256" key="4">
    <source>
        <dbReference type="ARBA" id="ARBA00022840"/>
    </source>
</evidence>
<dbReference type="SUPFAM" id="SSF52540">
    <property type="entry name" value="P-loop containing nucleoside triphosphate hydrolases"/>
    <property type="match status" value="2"/>
</dbReference>
<evidence type="ECO:0000259" key="5">
    <source>
        <dbReference type="PROSITE" id="PS50893"/>
    </source>
</evidence>
<dbReference type="Pfam" id="PF00005">
    <property type="entry name" value="ABC_tran"/>
    <property type="match status" value="2"/>
</dbReference>
<dbReference type="GO" id="GO:0016887">
    <property type="term" value="F:ATP hydrolysis activity"/>
    <property type="evidence" value="ECO:0007669"/>
    <property type="project" value="InterPro"/>
</dbReference>
<dbReference type="InterPro" id="IPR050107">
    <property type="entry name" value="ABC_carbohydrate_import_ATPase"/>
</dbReference>
<feature type="domain" description="ABC transporter" evidence="5">
    <location>
        <begin position="7"/>
        <end position="244"/>
    </location>
</feature>
<protein>
    <submittedName>
        <fullName evidence="6">ABC-type sugar transport system protein, ATPase component</fullName>
    </submittedName>
</protein>
<organism evidence="6 7">
    <name type="scientific">Vibrio nigripulchritudo SOn1</name>
    <dbReference type="NCBI Taxonomy" id="1238450"/>
    <lineage>
        <taxon>Bacteria</taxon>
        <taxon>Pseudomonadati</taxon>
        <taxon>Pseudomonadota</taxon>
        <taxon>Gammaproteobacteria</taxon>
        <taxon>Vibrionales</taxon>
        <taxon>Vibrionaceae</taxon>
        <taxon>Vibrio</taxon>
    </lineage>
</organism>
<keyword evidence="2" id="KW-0677">Repeat</keyword>
<comment type="caution">
    <text evidence="6">The sequence shown here is derived from an EMBL/GenBank/DDBJ whole genome shotgun (WGS) entry which is preliminary data.</text>
</comment>
<dbReference type="PANTHER" id="PTHR43790">
    <property type="entry name" value="CARBOHYDRATE TRANSPORT ATP-BINDING PROTEIN MG119-RELATED"/>
    <property type="match status" value="1"/>
</dbReference>
<sequence length="502" mass="55596">MKSEKRLEMNNICKRFFETKALDAVDFTCQSGEVHALVGLNGAGKSTLTKVLGGVYSADEGEILLNGSPIQIDKPSDANDHGISTIHQEYSLINELTVFGNIFLGREIHYSGTPFLNKKEMIRRVQEQLDLFGLSIDPAAPVHTLNSGEKQIVEIIRSIMTDSWLIVMDEPTSALSEEDKLKLFEFVEKMTQQNISIIYISHHMPEIFGIADRVTVMRDGKIVLSDKVSDTSENDVIRAMTGDDLDDFVKPEKQVSEEVLLSLRSLSKPGDFENISFDIRCGEIVVMTGLRGCGAPEIAKAIFGLDKHYTGNVVYEGTTLKPGQGPDSAVNMGMGFVSENRDKNGILPSLSVESNIVLPFIHKRTKGGLIQQSDVQEVVANAIRETSTKTESPEQEIRFLSGGNKQKICFSRWLDKDLKLLILLEPTRGIDVHAKADIYRIIEELASRGVAVLVLSYEIDEVIMLADRVLTMYEGKIVADYGLQDMDKEQMLADMAGVKSAS</sequence>
<dbReference type="PANTHER" id="PTHR43790:SF9">
    <property type="entry name" value="GALACTOFURANOSE TRANSPORTER ATP-BINDING PROTEIN YTFR"/>
    <property type="match status" value="1"/>
</dbReference>
<dbReference type="CDD" id="cd03215">
    <property type="entry name" value="ABC_Carb_Monos_II"/>
    <property type="match status" value="1"/>
</dbReference>
<dbReference type="GO" id="GO:0005524">
    <property type="term" value="F:ATP binding"/>
    <property type="evidence" value="ECO:0007669"/>
    <property type="project" value="UniProtKB-KW"/>
</dbReference>
<dbReference type="RefSeq" id="WP_004404281.1">
    <property type="nucleotide sequence ID" value="NZ_LK391965.1"/>
</dbReference>
<reference evidence="6 7" key="1">
    <citation type="journal article" date="2013" name="ISME J.">
        <title>Comparative genomics of pathogenic lineages of Vibrio nigripulchritudo identifies virulence-associated traits.</title>
        <authorList>
            <person name="Goudenege D."/>
            <person name="Labreuche Y."/>
            <person name="Krin E."/>
            <person name="Ansquer D."/>
            <person name="Mangenot S."/>
            <person name="Calteau A."/>
            <person name="Medigue C."/>
            <person name="Mazel D."/>
            <person name="Polz M.F."/>
            <person name="Le Roux F."/>
        </authorList>
    </citation>
    <scope>NUCLEOTIDE SEQUENCE [LARGE SCALE GENOMIC DNA]</scope>
    <source>
        <strain evidence="6 7">SOn1</strain>
    </source>
</reference>
<dbReference type="AlphaFoldDB" id="A0AAV2VS35"/>
<evidence type="ECO:0000313" key="6">
    <source>
        <dbReference type="EMBL" id="CCO47469.1"/>
    </source>
</evidence>
<evidence type="ECO:0000256" key="2">
    <source>
        <dbReference type="ARBA" id="ARBA00022737"/>
    </source>
</evidence>
<evidence type="ECO:0000256" key="3">
    <source>
        <dbReference type="ARBA" id="ARBA00022741"/>
    </source>
</evidence>
<evidence type="ECO:0000256" key="1">
    <source>
        <dbReference type="ARBA" id="ARBA00022448"/>
    </source>
</evidence>
<keyword evidence="1" id="KW-0813">Transport</keyword>
<dbReference type="PROSITE" id="PS00211">
    <property type="entry name" value="ABC_TRANSPORTER_1"/>
    <property type="match status" value="1"/>
</dbReference>
<dbReference type="Gene3D" id="3.40.50.300">
    <property type="entry name" value="P-loop containing nucleotide triphosphate hydrolases"/>
    <property type="match status" value="2"/>
</dbReference>
<evidence type="ECO:0000313" key="7">
    <source>
        <dbReference type="Proteomes" id="UP000018211"/>
    </source>
</evidence>
<name>A0AAV2VS35_9VIBR</name>
<dbReference type="PROSITE" id="PS50893">
    <property type="entry name" value="ABC_TRANSPORTER_2"/>
    <property type="match status" value="2"/>
</dbReference>
<dbReference type="CDD" id="cd03216">
    <property type="entry name" value="ABC_Carb_Monos_I"/>
    <property type="match status" value="1"/>
</dbReference>
<dbReference type="InterPro" id="IPR017871">
    <property type="entry name" value="ABC_transporter-like_CS"/>
</dbReference>
<dbReference type="Proteomes" id="UP000018211">
    <property type="component" value="Unassembled WGS sequence"/>
</dbReference>
<keyword evidence="4" id="KW-0067">ATP-binding</keyword>
<keyword evidence="6" id="KW-0762">Sugar transport</keyword>
<proteinExistence type="predicted"/>
<dbReference type="SMART" id="SM00382">
    <property type="entry name" value="AAA"/>
    <property type="match status" value="1"/>
</dbReference>
<dbReference type="InterPro" id="IPR003439">
    <property type="entry name" value="ABC_transporter-like_ATP-bd"/>
</dbReference>
<dbReference type="InterPro" id="IPR003593">
    <property type="entry name" value="AAA+_ATPase"/>
</dbReference>
<keyword evidence="3" id="KW-0547">Nucleotide-binding</keyword>
<dbReference type="InterPro" id="IPR027417">
    <property type="entry name" value="P-loop_NTPase"/>
</dbReference>
<feature type="domain" description="ABC transporter" evidence="5">
    <location>
        <begin position="255"/>
        <end position="499"/>
    </location>
</feature>
<dbReference type="EMBL" id="CAOF01000120">
    <property type="protein sequence ID" value="CCO47469.1"/>
    <property type="molecule type" value="Genomic_DNA"/>
</dbReference>